<dbReference type="EMBL" id="CP010643">
    <property type="protein sequence ID" value="ATG35436.1"/>
    <property type="molecule type" value="Genomic_DNA"/>
</dbReference>
<dbReference type="InterPro" id="IPR029058">
    <property type="entry name" value="AB_hydrolase_fold"/>
</dbReference>
<keyword evidence="3" id="KW-1185">Reference proteome</keyword>
<dbReference type="Pfam" id="PF00561">
    <property type="entry name" value="Abhydrolase_1"/>
    <property type="match status" value="1"/>
</dbReference>
<reference evidence="2 3" key="4">
    <citation type="journal article" date="2018" name="Environ. Microbiol. Rep.">
        <title>Phylogenetic distribution of roseobacticides in the Roseobacter group and their effect on microalgae.</title>
        <authorList>
            <person name="Sonnenschein E.C."/>
            <person name="Phippen C.B."/>
            <person name="Bentzon-Tilia M."/>
            <person name="Rasmussen S.A."/>
            <person name="Nielsen K.F."/>
            <person name="Gram L."/>
        </authorList>
    </citation>
    <scope>NUCLEOTIDE SEQUENCE [LARGE SCALE GENOMIC DNA]</scope>
    <source>
        <strain evidence="2 3">P36</strain>
    </source>
</reference>
<dbReference type="InterPro" id="IPR000073">
    <property type="entry name" value="AB_hydrolase_1"/>
</dbReference>
<organism evidence="2 3">
    <name type="scientific">Phaeobacter piscinae</name>
    <dbReference type="NCBI Taxonomy" id="1580596"/>
    <lineage>
        <taxon>Bacteria</taxon>
        <taxon>Pseudomonadati</taxon>
        <taxon>Pseudomonadota</taxon>
        <taxon>Alphaproteobacteria</taxon>
        <taxon>Rhodobacterales</taxon>
        <taxon>Roseobacteraceae</taxon>
        <taxon>Phaeobacter</taxon>
    </lineage>
</organism>
<keyword evidence="2" id="KW-0378">Hydrolase</keyword>
<reference evidence="2 3" key="2">
    <citation type="journal article" date="2017" name="Genome Biol. Evol.">
        <title>Trajectories and Drivers of Genome Evolution in Surface-Associated Marine Phaeobacter.</title>
        <authorList>
            <person name="Freese H.M."/>
            <person name="Sikorski J."/>
            <person name="Bunk B."/>
            <person name="Scheuner C."/>
            <person name="Meier-Kolthoff J.P."/>
            <person name="Sproer C."/>
            <person name="Gram L."/>
            <person name="Overmann J."/>
        </authorList>
    </citation>
    <scope>NUCLEOTIDE SEQUENCE [LARGE SCALE GENOMIC DNA]</scope>
    <source>
        <strain evidence="2 3">P36</strain>
    </source>
</reference>
<dbReference type="PANTHER" id="PTHR43798:SF33">
    <property type="entry name" value="HYDROLASE, PUTATIVE (AFU_ORTHOLOGUE AFUA_2G14860)-RELATED"/>
    <property type="match status" value="1"/>
</dbReference>
<dbReference type="SUPFAM" id="SSF53474">
    <property type="entry name" value="alpha/beta-Hydrolases"/>
    <property type="match status" value="1"/>
</dbReference>
<evidence type="ECO:0000313" key="2">
    <source>
        <dbReference type="EMBL" id="ATG35436.1"/>
    </source>
</evidence>
<dbReference type="PANTHER" id="PTHR43798">
    <property type="entry name" value="MONOACYLGLYCEROL LIPASE"/>
    <property type="match status" value="1"/>
</dbReference>
<reference evidence="2 3" key="1">
    <citation type="journal article" date="2017" name="Front. Microbiol.">
        <title>Phaeobacter piscinae sp. nov., a species of the Roseobacter group and potential aquaculture probiont.</title>
        <authorList>
            <person name="Sonnenschein E.C."/>
            <person name="Phippen C.B.W."/>
            <person name="Nielsen K.F."/>
            <person name="Mateiu R.V."/>
            <person name="Melchiorsen J."/>
            <person name="Gram L."/>
            <person name="Overmann J."/>
            <person name="Freese H.M."/>
        </authorList>
    </citation>
    <scope>NUCLEOTIDE SEQUENCE [LARGE SCALE GENOMIC DNA]</scope>
    <source>
        <strain evidence="2 3">P36</strain>
    </source>
</reference>
<dbReference type="Proteomes" id="UP000218891">
    <property type="component" value="Chromosome"/>
</dbReference>
<evidence type="ECO:0000313" key="3">
    <source>
        <dbReference type="Proteomes" id="UP000218891"/>
    </source>
</evidence>
<dbReference type="GO" id="GO:0016787">
    <property type="term" value="F:hydrolase activity"/>
    <property type="evidence" value="ECO:0007669"/>
    <property type="project" value="UniProtKB-KW"/>
</dbReference>
<name>A0ABN5DEQ2_9RHOB</name>
<dbReference type="Gene3D" id="3.40.50.1820">
    <property type="entry name" value="alpha/beta hydrolase"/>
    <property type="match status" value="1"/>
</dbReference>
<dbReference type="InterPro" id="IPR050266">
    <property type="entry name" value="AB_hydrolase_sf"/>
</dbReference>
<accession>A0ABN5DEQ2</accession>
<evidence type="ECO:0000259" key="1">
    <source>
        <dbReference type="Pfam" id="PF00561"/>
    </source>
</evidence>
<sequence>MLYELALPGLLLQGGYRWLRTAWRTTPREPALRLRSARARLRRAEIGLLDRTAPVLAASLLLRRFHRNQSEAPMAVMPQRADQTVRSGNCFRRHGVYLRQLGPVDGPRVLLIHGWNADGRMMMPLARALADQGLRVAVPDLPGTGKSEGRPRSFVALALILNKLFLNEKTYDLVIGHSAGGLIAMIALGQGLKAQRLMTISAPSSLARMMDLYLRFTGQPARTARALLGRYENVCGRPLAAIGPSECREMSIPLKVVHAKHDWQVPASEAQGICAAREGLTPIYLGNCNHRTVLHHPELTGLVVHFLQETSDREATHASYR</sequence>
<dbReference type="RefSeq" id="WP_096868679.1">
    <property type="nucleotide sequence ID" value="NZ_CP010643.1"/>
</dbReference>
<reference evidence="2 3" key="3">
    <citation type="journal article" date="2017" name="Int. J. Syst. Evol. Microbiol.">
        <title>Adaptation of Surface-Associated Bacteria to the Open Ocean: A Genomically Distinct Subpopulation of Phaeobacter gallaeciensis Colonizes Pacific Mesozooplankton.</title>
        <authorList>
            <person name="Freese H.M."/>
            <person name="Methner A."/>
            <person name="Overmann J."/>
        </authorList>
    </citation>
    <scope>NUCLEOTIDE SEQUENCE [LARGE SCALE GENOMIC DNA]</scope>
    <source>
        <strain evidence="2 3">P36</strain>
    </source>
</reference>
<proteinExistence type="predicted"/>
<protein>
    <submittedName>
        <fullName evidence="2">Alpha/beta hydrolase family protein</fullName>
    </submittedName>
</protein>
<gene>
    <name evidence="2" type="ORF">PhaeoP36_01285</name>
</gene>
<feature type="domain" description="AB hydrolase-1" evidence="1">
    <location>
        <begin position="107"/>
        <end position="202"/>
    </location>
</feature>